<dbReference type="EMBL" id="JACHKF010000001">
    <property type="protein sequence ID" value="MBB6566641.1"/>
    <property type="molecule type" value="Genomic_DNA"/>
</dbReference>
<gene>
    <name evidence="2" type="ORF">HNR71_002278</name>
    <name evidence="3" type="ORF">HPO96_20885</name>
</gene>
<feature type="region of interest" description="Disordered" evidence="1">
    <location>
        <begin position="145"/>
        <end position="171"/>
    </location>
</feature>
<dbReference type="RefSeq" id="WP_171675205.1">
    <property type="nucleotide sequence ID" value="NZ_BAAAGT010000004.1"/>
</dbReference>
<dbReference type="InterPro" id="IPR011990">
    <property type="entry name" value="TPR-like_helical_dom_sf"/>
</dbReference>
<dbReference type="Proteomes" id="UP000534306">
    <property type="component" value="Unassembled WGS sequence"/>
</dbReference>
<dbReference type="Proteomes" id="UP000553957">
    <property type="component" value="Unassembled WGS sequence"/>
</dbReference>
<keyword evidence="4" id="KW-1185">Reference proteome</keyword>
<reference evidence="3 4" key="1">
    <citation type="submission" date="2020-05" db="EMBL/GenBank/DDBJ databases">
        <title>Genome sequence of Kribbella sandramycini ATCC 39419.</title>
        <authorList>
            <person name="Maclea K.S."/>
            <person name="Fair J.L."/>
        </authorList>
    </citation>
    <scope>NUCLEOTIDE SEQUENCE [LARGE SCALE GENOMIC DNA]</scope>
    <source>
        <strain evidence="3 4">ATCC 39419</strain>
    </source>
</reference>
<evidence type="ECO:0000313" key="4">
    <source>
        <dbReference type="Proteomes" id="UP000534306"/>
    </source>
</evidence>
<dbReference type="AlphaFoldDB" id="A0A7Y4L1N7"/>
<comment type="caution">
    <text evidence="3">The sequence shown here is derived from an EMBL/GenBank/DDBJ whole genome shotgun (WGS) entry which is preliminary data.</text>
</comment>
<proteinExistence type="predicted"/>
<evidence type="ECO:0000313" key="2">
    <source>
        <dbReference type="EMBL" id="MBB6566641.1"/>
    </source>
</evidence>
<accession>A0A7Y4L1N7</accession>
<dbReference type="Gene3D" id="1.25.40.10">
    <property type="entry name" value="Tetratricopeptide repeat domain"/>
    <property type="match status" value="1"/>
</dbReference>
<dbReference type="SUPFAM" id="SSF48452">
    <property type="entry name" value="TPR-like"/>
    <property type="match status" value="1"/>
</dbReference>
<name>A0A7Y4L1N7_9ACTN</name>
<evidence type="ECO:0000313" key="5">
    <source>
        <dbReference type="Proteomes" id="UP000553957"/>
    </source>
</evidence>
<organism evidence="3 4">
    <name type="scientific">Kribbella sandramycini</name>
    <dbReference type="NCBI Taxonomy" id="60450"/>
    <lineage>
        <taxon>Bacteria</taxon>
        <taxon>Bacillati</taxon>
        <taxon>Actinomycetota</taxon>
        <taxon>Actinomycetes</taxon>
        <taxon>Propionibacteriales</taxon>
        <taxon>Kribbellaceae</taxon>
        <taxon>Kribbella</taxon>
    </lineage>
</organism>
<protein>
    <recommendedName>
        <fullName evidence="6">Tetratricopeptide repeat protein</fullName>
    </recommendedName>
</protein>
<evidence type="ECO:0000313" key="3">
    <source>
        <dbReference type="EMBL" id="NOL42705.1"/>
    </source>
</evidence>
<dbReference type="EMBL" id="JABJRC010000005">
    <property type="protein sequence ID" value="NOL42705.1"/>
    <property type="molecule type" value="Genomic_DNA"/>
</dbReference>
<evidence type="ECO:0008006" key="6">
    <source>
        <dbReference type="Google" id="ProtNLM"/>
    </source>
</evidence>
<evidence type="ECO:0000256" key="1">
    <source>
        <dbReference type="SAM" id="MobiDB-lite"/>
    </source>
</evidence>
<reference evidence="2 5" key="2">
    <citation type="submission" date="2020-08" db="EMBL/GenBank/DDBJ databases">
        <title>Sequencing the genomes of 1000 actinobacteria strains.</title>
        <authorList>
            <person name="Klenk H.-P."/>
        </authorList>
    </citation>
    <scope>NUCLEOTIDE SEQUENCE [LARGE SCALE GENOMIC DNA]</scope>
    <source>
        <strain evidence="2 5">DSM 15626</strain>
    </source>
</reference>
<sequence length="451" mass="49955">MRGRELPISVAAGSAPYDALKHYLEDRAKPLSAQTTSSLLLGLRAALKWPEFILGPTMKYGAMDYWAELERRELPVERIVRTVMLRDVALEVRTLALVPRARAAGAYDAAGASSDALKKAEQAAVGWDALIDAVVADGMDRRLSAEESAPTLRNESTGLPNLDPEDDEQSQDLPALERLAEDRGVRYILSKGFVLRTSAWLDQLLSNKLDGFLQWKAPSFPLFKALDAHDNLTDEVALWIWERFTITRAEDWSTTSLLQEWEARTQGTTVLKRTVLNERRVDVDRAALLALKKSNAQIRTEARPKALDPDDFVVPAAEFLQGGNYAAAADIFAGLADLSPNDGNVLNNLGFCQMPMDPAAALATLQRSSLYSRDFPLIGTANRVLALHLVGRDEDALALAQEAVLPKGEEGDMYAWEHECGKSLRLAQHVDSRKYLQDLKQHILEVRGKRT</sequence>